<organism evidence="2 3">
    <name type="scientific">Tanacetum coccineum</name>
    <dbReference type="NCBI Taxonomy" id="301880"/>
    <lineage>
        <taxon>Eukaryota</taxon>
        <taxon>Viridiplantae</taxon>
        <taxon>Streptophyta</taxon>
        <taxon>Embryophyta</taxon>
        <taxon>Tracheophyta</taxon>
        <taxon>Spermatophyta</taxon>
        <taxon>Magnoliopsida</taxon>
        <taxon>eudicotyledons</taxon>
        <taxon>Gunneridae</taxon>
        <taxon>Pentapetalae</taxon>
        <taxon>asterids</taxon>
        <taxon>campanulids</taxon>
        <taxon>Asterales</taxon>
        <taxon>Asteraceae</taxon>
        <taxon>Asteroideae</taxon>
        <taxon>Anthemideae</taxon>
        <taxon>Anthemidinae</taxon>
        <taxon>Tanacetum</taxon>
    </lineage>
</organism>
<gene>
    <name evidence="2" type="ORF">Tco_0747483</name>
</gene>
<name>A0ABQ4YTR6_9ASTR</name>
<evidence type="ECO:0000256" key="1">
    <source>
        <dbReference type="SAM" id="MobiDB-lite"/>
    </source>
</evidence>
<evidence type="ECO:0000313" key="3">
    <source>
        <dbReference type="Proteomes" id="UP001151760"/>
    </source>
</evidence>
<dbReference type="Proteomes" id="UP001151760">
    <property type="component" value="Unassembled WGS sequence"/>
</dbReference>
<reference evidence="2" key="1">
    <citation type="journal article" date="2022" name="Int. J. Mol. Sci.">
        <title>Draft Genome of Tanacetum Coccineum: Genomic Comparison of Closely Related Tanacetum-Family Plants.</title>
        <authorList>
            <person name="Yamashiro T."/>
            <person name="Shiraishi A."/>
            <person name="Nakayama K."/>
            <person name="Satake H."/>
        </authorList>
    </citation>
    <scope>NUCLEOTIDE SEQUENCE</scope>
</reference>
<feature type="compositionally biased region" description="Low complexity" evidence="1">
    <location>
        <begin position="293"/>
        <end position="314"/>
    </location>
</feature>
<keyword evidence="3" id="KW-1185">Reference proteome</keyword>
<feature type="compositionally biased region" description="Polar residues" evidence="1">
    <location>
        <begin position="498"/>
        <end position="508"/>
    </location>
</feature>
<feature type="compositionally biased region" description="Polar residues" evidence="1">
    <location>
        <begin position="422"/>
        <end position="452"/>
    </location>
</feature>
<comment type="caution">
    <text evidence="2">The sequence shown here is derived from an EMBL/GenBank/DDBJ whole genome shotgun (WGS) entry which is preliminary data.</text>
</comment>
<reference evidence="2" key="2">
    <citation type="submission" date="2022-01" db="EMBL/GenBank/DDBJ databases">
        <authorList>
            <person name="Yamashiro T."/>
            <person name="Shiraishi A."/>
            <person name="Satake H."/>
            <person name="Nakayama K."/>
        </authorList>
    </citation>
    <scope>NUCLEOTIDE SEQUENCE</scope>
</reference>
<accession>A0ABQ4YTR6</accession>
<feature type="region of interest" description="Disordered" evidence="1">
    <location>
        <begin position="293"/>
        <end position="320"/>
    </location>
</feature>
<protein>
    <submittedName>
        <fullName evidence="2">Uncharacterized protein</fullName>
    </submittedName>
</protein>
<feature type="region of interest" description="Disordered" evidence="1">
    <location>
        <begin position="498"/>
        <end position="520"/>
    </location>
</feature>
<dbReference type="EMBL" id="BQNB010010710">
    <property type="protein sequence ID" value="GJS80942.1"/>
    <property type="molecule type" value="Genomic_DNA"/>
</dbReference>
<evidence type="ECO:0000313" key="2">
    <source>
        <dbReference type="EMBL" id="GJS80942.1"/>
    </source>
</evidence>
<feature type="region of interest" description="Disordered" evidence="1">
    <location>
        <begin position="422"/>
        <end position="467"/>
    </location>
</feature>
<sequence length="702" mass="78539">MECTVDSSYSTNAHLGGYSRSRGSCAPARKVLELFQPFSCETAVMKDAFQTELLRCSIRSVVLRQGRVVLCLVDMVGGPLLSVKVSDGGRYQCFSRRDLNALTRGDQDLEWGNLQVSSATISLGMVLCKGTSQIAKFGIGFRNGNIGCPRRLSIAMKMEHYLSHTDYPIRKVIQKGNGPVSVSTDTNGVIKKTIWQNFTKTDAKEVWDAIKSRFGGNDESNMMHKYILKQQFEGFSVSNSEGLHKVSLVMRTKPGVDSLSIDDLYNNLRVFESNIKGSTRSSSNAQNVAFVSSESTSSTNDVSTTYGVSTSSGYNSQRENSSSYTDEIMYSFFANQSCGPYLDHEDLEQLDEFDLEEMDLKWQVAMISMRLKKFYKKTGRKLHFDAKEPVGFDKSKVECYNCVDWTDHAEDEHENYALMAYNNSGSDTKPVRSENQANKTTSPKEGNHNAGTKDNIDAGNSDMEAESAQDNFRTLLLTTRSFARATSTNIVNTASTLVSTDSPSNAFSTGGPDLNNSDQDDSQIHALEDIYDNPSDGIFTNASYDDEGAVSNFTKFRIHMKCFDPNSHFKIHSIHPTTNSRNPKAAFRQGSKVHKSSGAHAFICLMGRKAIGTKLVYRNKQYERGVVVRNKARLVPQGHRQEEGIDYWMESGYKRGTIDKTLFIKKDKNDIMLVQVYVDDIIFGSTKRSWCDEFEALMKSRF</sequence>
<proteinExistence type="predicted"/>